<gene>
    <name evidence="4" type="ORF">EURHEDRAFT_551132</name>
</gene>
<dbReference type="OrthoDB" id="37659at2759"/>
<dbReference type="STRING" id="1388766.A0A017SLC1"/>
<dbReference type="GO" id="GO:0016616">
    <property type="term" value="F:oxidoreductase activity, acting on the CH-OH group of donors, NAD or NADP as acceptor"/>
    <property type="evidence" value="ECO:0007669"/>
    <property type="project" value="TreeGrafter"/>
</dbReference>
<dbReference type="SUPFAM" id="SSF51735">
    <property type="entry name" value="NAD(P)-binding Rossmann-fold domains"/>
    <property type="match status" value="1"/>
</dbReference>
<dbReference type="RefSeq" id="XP_040640763.1">
    <property type="nucleotide sequence ID" value="XM_040787530.1"/>
</dbReference>
<dbReference type="InterPro" id="IPR002347">
    <property type="entry name" value="SDR_fam"/>
</dbReference>
<keyword evidence="5" id="KW-1185">Reference proteome</keyword>
<comment type="similarity">
    <text evidence="1">Belongs to the short-chain dehydrogenases/reductases (SDR) family.</text>
</comment>
<feature type="region of interest" description="Disordered" evidence="3">
    <location>
        <begin position="281"/>
        <end position="302"/>
    </location>
</feature>
<accession>A0A017SLC1</accession>
<keyword evidence="2" id="KW-0560">Oxidoreductase</keyword>
<dbReference type="Proteomes" id="UP000019804">
    <property type="component" value="Unassembled WGS sequence"/>
</dbReference>
<dbReference type="GO" id="GO:0005737">
    <property type="term" value="C:cytoplasm"/>
    <property type="evidence" value="ECO:0007669"/>
    <property type="project" value="TreeGrafter"/>
</dbReference>
<evidence type="ECO:0000256" key="2">
    <source>
        <dbReference type="ARBA" id="ARBA00023002"/>
    </source>
</evidence>
<evidence type="ECO:0000313" key="5">
    <source>
        <dbReference type="Proteomes" id="UP000019804"/>
    </source>
</evidence>
<organism evidence="4 5">
    <name type="scientific">Aspergillus ruber (strain CBS 135680)</name>
    <dbReference type="NCBI Taxonomy" id="1388766"/>
    <lineage>
        <taxon>Eukaryota</taxon>
        <taxon>Fungi</taxon>
        <taxon>Dikarya</taxon>
        <taxon>Ascomycota</taxon>
        <taxon>Pezizomycotina</taxon>
        <taxon>Eurotiomycetes</taxon>
        <taxon>Eurotiomycetidae</taxon>
        <taxon>Eurotiales</taxon>
        <taxon>Aspergillaceae</taxon>
        <taxon>Aspergillus</taxon>
        <taxon>Aspergillus subgen. Aspergillus</taxon>
    </lineage>
</organism>
<dbReference type="HOGENOM" id="CLU_010194_13_1_1"/>
<dbReference type="PANTHER" id="PTHR44229">
    <property type="entry name" value="15-HYDROXYPROSTAGLANDIN DEHYDROGENASE [NAD(+)]"/>
    <property type="match status" value="1"/>
</dbReference>
<sequence length="302" mass="32809">MAQFIPNITPESLAEKVILITGGANGIGASLVELCCNNGAYVCFGDTAAHAGHQLAQKLSASSTSKPRALFHQTDVTEYDSILNLFDAALETYGHIDHVVAAAGIQEIGNWFDPALTLEDVREPATTKVLDVNLYGCLYVSRIASVYLRQNRPPNTDRSITLISSIAGFKESPGLFVYQASKHGVLGILRSLRQYLPFTLHQLRINAVCPWMTTTGMVKGIQDDWVKAGLPTNLPMDVAKITAGLVVDEKLNGTSMYVEGGRGWEIEGNLDRLEPQWLGEEPSRSLSKGQAVLGSGSNWTKY</sequence>
<evidence type="ECO:0000256" key="3">
    <source>
        <dbReference type="SAM" id="MobiDB-lite"/>
    </source>
</evidence>
<dbReference type="InterPro" id="IPR036291">
    <property type="entry name" value="NAD(P)-bd_dom_sf"/>
</dbReference>
<evidence type="ECO:0000313" key="4">
    <source>
        <dbReference type="EMBL" id="EYE97075.1"/>
    </source>
</evidence>
<dbReference type="EMBL" id="KK088416">
    <property type="protein sequence ID" value="EYE97075.1"/>
    <property type="molecule type" value="Genomic_DNA"/>
</dbReference>
<dbReference type="PANTHER" id="PTHR44229:SF4">
    <property type="entry name" value="15-HYDROXYPROSTAGLANDIN DEHYDROGENASE [NAD(+)]"/>
    <property type="match status" value="1"/>
</dbReference>
<reference evidence="5" key="1">
    <citation type="journal article" date="2014" name="Nat. Commun.">
        <title>Genomic adaptations of the halophilic Dead Sea filamentous fungus Eurotium rubrum.</title>
        <authorList>
            <person name="Kis-Papo T."/>
            <person name="Weig A.R."/>
            <person name="Riley R."/>
            <person name="Persoh D."/>
            <person name="Salamov A."/>
            <person name="Sun H."/>
            <person name="Lipzen A."/>
            <person name="Wasser S.P."/>
            <person name="Rambold G."/>
            <person name="Grigoriev I.V."/>
            <person name="Nevo E."/>
        </authorList>
    </citation>
    <scope>NUCLEOTIDE SEQUENCE [LARGE SCALE GENOMIC DNA]</scope>
    <source>
        <strain evidence="5">CBS 135680</strain>
    </source>
</reference>
<evidence type="ECO:0000256" key="1">
    <source>
        <dbReference type="ARBA" id="ARBA00006484"/>
    </source>
</evidence>
<proteinExistence type="inferred from homology"/>
<dbReference type="GeneID" id="63702654"/>
<dbReference type="Pfam" id="PF00106">
    <property type="entry name" value="adh_short"/>
    <property type="match status" value="1"/>
</dbReference>
<protein>
    <submittedName>
        <fullName evidence="4">Putative 3-hydroxyacyl-CoA dehydrogenase</fullName>
    </submittedName>
</protein>
<name>A0A017SLC1_ASPRC</name>
<dbReference type="PRINTS" id="PR00081">
    <property type="entry name" value="GDHRDH"/>
</dbReference>
<dbReference type="Gene3D" id="3.40.50.720">
    <property type="entry name" value="NAD(P)-binding Rossmann-like Domain"/>
    <property type="match status" value="1"/>
</dbReference>
<dbReference type="AlphaFoldDB" id="A0A017SLC1"/>